<reference evidence="1 2" key="1">
    <citation type="journal article" date="2010" name="Appl. Microbiol. Biotechnol.">
        <title>Genotypic diversity in Oenococcus oeni by high-density microarray comparative genome hybridization and whole genome sequencing.</title>
        <authorList>
            <person name="Borneman A.R."/>
            <person name="Bartowsky E.J."/>
            <person name="McCarthy J."/>
            <person name="Chambers P.J."/>
        </authorList>
    </citation>
    <scope>NUCLEOTIDE SEQUENCE [LARGE SCALE GENOMIC DNA]</scope>
    <source>
        <strain evidence="1 2">AWRIB429</strain>
    </source>
</reference>
<evidence type="ECO:0008006" key="3">
    <source>
        <dbReference type="Google" id="ProtNLM"/>
    </source>
</evidence>
<dbReference type="EMBL" id="ACSE01000033">
    <property type="protein sequence ID" value="EFD87541.1"/>
    <property type="molecule type" value="Genomic_DNA"/>
</dbReference>
<dbReference type="Proteomes" id="UP000003075">
    <property type="component" value="Unassembled WGS sequence"/>
</dbReference>
<accession>D3LC94</accession>
<sequence length="94" mass="11234">MNPIEKIESDYPEYKVYLKTFPDEIKFMHGFVNRGLIFIDNELPIDTQAEVLMHEIIHLQYDTGQNLCNHNSVKVLRAEYFANKWAKREVKKYL</sequence>
<name>D3LC94_OENOE</name>
<comment type="caution">
    <text evidence="1">The sequence shown here is derived from an EMBL/GenBank/DDBJ whole genome shotgun (WGS) entry which is preliminary data.</text>
</comment>
<evidence type="ECO:0000313" key="2">
    <source>
        <dbReference type="Proteomes" id="UP000003075"/>
    </source>
</evidence>
<gene>
    <name evidence="1" type="ORF">AWRIB429_1974</name>
</gene>
<dbReference type="GeneID" id="75065286"/>
<evidence type="ECO:0000313" key="1">
    <source>
        <dbReference type="EMBL" id="EFD87541.1"/>
    </source>
</evidence>
<dbReference type="RefSeq" id="WP_002819779.1">
    <property type="nucleotide sequence ID" value="NZ_ACSE01000033.1"/>
</dbReference>
<dbReference type="OrthoDB" id="2300334at2"/>
<proteinExistence type="predicted"/>
<organism evidence="1 2">
    <name type="scientific">Oenococcus oeni AWRIB429</name>
    <dbReference type="NCBI Taxonomy" id="655225"/>
    <lineage>
        <taxon>Bacteria</taxon>
        <taxon>Bacillati</taxon>
        <taxon>Bacillota</taxon>
        <taxon>Bacilli</taxon>
        <taxon>Lactobacillales</taxon>
        <taxon>Lactobacillaceae</taxon>
        <taxon>Oenococcus</taxon>
    </lineage>
</organism>
<protein>
    <recommendedName>
        <fullName evidence="3">IrrE N-terminal-like domain-containing protein</fullName>
    </recommendedName>
</protein>
<dbReference type="AlphaFoldDB" id="D3LC94"/>